<keyword evidence="4" id="KW-1185">Reference proteome</keyword>
<feature type="transmembrane region" description="Helical" evidence="1">
    <location>
        <begin position="27"/>
        <end position="47"/>
    </location>
</feature>
<feature type="signal peptide" evidence="2">
    <location>
        <begin position="1"/>
        <end position="17"/>
    </location>
</feature>
<reference evidence="3" key="1">
    <citation type="submission" date="2023-04" db="EMBL/GenBank/DDBJ databases">
        <title>Ambrosiozyma monospora NBRC 1965.</title>
        <authorList>
            <person name="Ichikawa N."/>
            <person name="Sato H."/>
            <person name="Tonouchi N."/>
        </authorList>
    </citation>
    <scope>NUCLEOTIDE SEQUENCE</scope>
    <source>
        <strain evidence="3">NBRC 1965</strain>
    </source>
</reference>
<keyword evidence="1" id="KW-0472">Membrane</keyword>
<keyword evidence="2" id="KW-0732">Signal</keyword>
<dbReference type="AlphaFoldDB" id="A0A9W6W9T8"/>
<protein>
    <submittedName>
        <fullName evidence="3">Unnamed protein product</fullName>
    </submittedName>
</protein>
<organism evidence="3 4">
    <name type="scientific">Ambrosiozyma monospora</name>
    <name type="common">Yeast</name>
    <name type="synonym">Endomycopsis monosporus</name>
    <dbReference type="NCBI Taxonomy" id="43982"/>
    <lineage>
        <taxon>Eukaryota</taxon>
        <taxon>Fungi</taxon>
        <taxon>Dikarya</taxon>
        <taxon>Ascomycota</taxon>
        <taxon>Saccharomycotina</taxon>
        <taxon>Pichiomycetes</taxon>
        <taxon>Pichiales</taxon>
        <taxon>Pichiaceae</taxon>
        <taxon>Ambrosiozyma</taxon>
    </lineage>
</organism>
<accession>A0A9W6W9T8</accession>
<name>A0A9W6W9T8_AMBMO</name>
<keyword evidence="1" id="KW-0812">Transmembrane</keyword>
<feature type="chain" id="PRO_5040754005" evidence="2">
    <location>
        <begin position="18"/>
        <end position="92"/>
    </location>
</feature>
<comment type="caution">
    <text evidence="3">The sequence shown here is derived from an EMBL/GenBank/DDBJ whole genome shotgun (WGS) entry which is preliminary data.</text>
</comment>
<evidence type="ECO:0000313" key="3">
    <source>
        <dbReference type="EMBL" id="GME70402.1"/>
    </source>
</evidence>
<proteinExistence type="predicted"/>
<evidence type="ECO:0000256" key="1">
    <source>
        <dbReference type="SAM" id="Phobius"/>
    </source>
</evidence>
<dbReference type="Proteomes" id="UP001165063">
    <property type="component" value="Unassembled WGS sequence"/>
</dbReference>
<sequence>MALFLLMNAFSAAISEAISAVLVDPHLIWPFTGIAAAGGLTALMFLIQYWNLDKVMAKEAAEREHAVQEKKVNSDNVLDEKLSAVVSRASRA</sequence>
<dbReference type="EMBL" id="BSXU01009975">
    <property type="protein sequence ID" value="GME70402.1"/>
    <property type="molecule type" value="Genomic_DNA"/>
</dbReference>
<evidence type="ECO:0000256" key="2">
    <source>
        <dbReference type="SAM" id="SignalP"/>
    </source>
</evidence>
<gene>
    <name evidence="3" type="ORF">Amon01_000916900</name>
</gene>
<keyword evidence="1" id="KW-1133">Transmembrane helix</keyword>
<evidence type="ECO:0000313" key="4">
    <source>
        <dbReference type="Proteomes" id="UP001165063"/>
    </source>
</evidence>